<gene>
    <name evidence="1" type="ORF">E2C01_017398</name>
</gene>
<keyword evidence="2" id="KW-1185">Reference proteome</keyword>
<dbReference type="AlphaFoldDB" id="A0A5B7DTP4"/>
<accession>A0A5B7DTP4</accession>
<evidence type="ECO:0000313" key="2">
    <source>
        <dbReference type="Proteomes" id="UP000324222"/>
    </source>
</evidence>
<organism evidence="1 2">
    <name type="scientific">Portunus trituberculatus</name>
    <name type="common">Swimming crab</name>
    <name type="synonym">Neptunus trituberculatus</name>
    <dbReference type="NCBI Taxonomy" id="210409"/>
    <lineage>
        <taxon>Eukaryota</taxon>
        <taxon>Metazoa</taxon>
        <taxon>Ecdysozoa</taxon>
        <taxon>Arthropoda</taxon>
        <taxon>Crustacea</taxon>
        <taxon>Multicrustacea</taxon>
        <taxon>Malacostraca</taxon>
        <taxon>Eumalacostraca</taxon>
        <taxon>Eucarida</taxon>
        <taxon>Decapoda</taxon>
        <taxon>Pleocyemata</taxon>
        <taxon>Brachyura</taxon>
        <taxon>Eubrachyura</taxon>
        <taxon>Portunoidea</taxon>
        <taxon>Portunidae</taxon>
        <taxon>Portuninae</taxon>
        <taxon>Portunus</taxon>
    </lineage>
</organism>
<sequence length="66" mass="7436">MVGDSGVPAEAALWMLKNEVDHLWASGYLRRTTLIPNGIFSPTYNGPRSSRMDFFGQLRMGRVHPE</sequence>
<reference evidence="1 2" key="1">
    <citation type="submission" date="2019-05" db="EMBL/GenBank/DDBJ databases">
        <title>Another draft genome of Portunus trituberculatus and its Hox gene families provides insights of decapod evolution.</title>
        <authorList>
            <person name="Jeong J.-H."/>
            <person name="Song I."/>
            <person name="Kim S."/>
            <person name="Choi T."/>
            <person name="Kim D."/>
            <person name="Ryu S."/>
            <person name="Kim W."/>
        </authorList>
    </citation>
    <scope>NUCLEOTIDE SEQUENCE [LARGE SCALE GENOMIC DNA]</scope>
    <source>
        <tissue evidence="1">Muscle</tissue>
    </source>
</reference>
<dbReference type="Proteomes" id="UP000324222">
    <property type="component" value="Unassembled WGS sequence"/>
</dbReference>
<protein>
    <submittedName>
        <fullName evidence="1">Uncharacterized protein</fullName>
    </submittedName>
</protein>
<proteinExistence type="predicted"/>
<dbReference type="EMBL" id="VSRR010001316">
    <property type="protein sequence ID" value="MPC24316.1"/>
    <property type="molecule type" value="Genomic_DNA"/>
</dbReference>
<comment type="caution">
    <text evidence="1">The sequence shown here is derived from an EMBL/GenBank/DDBJ whole genome shotgun (WGS) entry which is preliminary data.</text>
</comment>
<name>A0A5B7DTP4_PORTR</name>
<evidence type="ECO:0000313" key="1">
    <source>
        <dbReference type="EMBL" id="MPC24316.1"/>
    </source>
</evidence>